<keyword evidence="2" id="KW-1185">Reference proteome</keyword>
<dbReference type="InterPro" id="IPR029063">
    <property type="entry name" value="SAM-dependent_MTases_sf"/>
</dbReference>
<dbReference type="Gene3D" id="3.40.50.150">
    <property type="entry name" value="Vaccinia Virus protein VP39"/>
    <property type="match status" value="1"/>
</dbReference>
<proteinExistence type="predicted"/>
<feature type="non-terminal residue" evidence="1">
    <location>
        <position position="246"/>
    </location>
</feature>
<evidence type="ECO:0000313" key="1">
    <source>
        <dbReference type="EMBL" id="TGL76889.1"/>
    </source>
</evidence>
<gene>
    <name evidence="1" type="ORF">EHQ62_00355</name>
</gene>
<accession>A0A4Z1A4W3</accession>
<dbReference type="EMBL" id="RQGH01000004">
    <property type="protein sequence ID" value="TGL76889.1"/>
    <property type="molecule type" value="Genomic_DNA"/>
</dbReference>
<dbReference type="RefSeq" id="WP_135640319.1">
    <property type="nucleotide sequence ID" value="NZ_RQGH01000004.1"/>
</dbReference>
<comment type="caution">
    <text evidence="1">The sequence shown here is derived from an EMBL/GenBank/DDBJ whole genome shotgun (WGS) entry which is preliminary data.</text>
</comment>
<reference evidence="1" key="1">
    <citation type="journal article" date="2019" name="PLoS Negl. Trop. Dis.">
        <title>Revisiting the worldwide diversity of Leptospira species in the environment.</title>
        <authorList>
            <person name="Vincent A.T."/>
            <person name="Schiettekatte O."/>
            <person name="Bourhy P."/>
            <person name="Veyrier F.J."/>
            <person name="Picardeau M."/>
        </authorList>
    </citation>
    <scope>NUCLEOTIDE SEQUENCE [LARGE SCALE GENOMIC DNA]</scope>
    <source>
        <strain evidence="1">201702451</strain>
    </source>
</reference>
<organism evidence="1 2">
    <name type="scientific">Leptospira jelokensis</name>
    <dbReference type="NCBI Taxonomy" id="2484931"/>
    <lineage>
        <taxon>Bacteria</taxon>
        <taxon>Pseudomonadati</taxon>
        <taxon>Spirochaetota</taxon>
        <taxon>Spirochaetia</taxon>
        <taxon>Leptospirales</taxon>
        <taxon>Leptospiraceae</taxon>
        <taxon>Leptospira</taxon>
    </lineage>
</organism>
<dbReference type="Proteomes" id="UP000297567">
    <property type="component" value="Unassembled WGS sequence"/>
</dbReference>
<protein>
    <submittedName>
        <fullName evidence="1">Uncharacterized protein</fullName>
    </submittedName>
</protein>
<sequence>MKGNDDLENLLLESMKNIQKFNPKFTRHERLLPYLKIIDKFKGLDYVNLVIRDPKITELFEKNHFIIPSLYLMEFFFQLSRKENSNNHLEPNLTPISPSIFLNFEKTTAISNNKNEIDQISKLINRDQFEIITGNSIEYLKTEKNSYNLITSILPIGIKTDLDPELETTDFSSILAFRSCKLLSENGTGILLTSNRFFSNKNKNEKILRSHGLYIHGIFVAPRGFLANTNIESCIILVRKKPNDKI</sequence>
<dbReference type="AlphaFoldDB" id="A0A4Z1A4W3"/>
<name>A0A4Z1A4W3_9LEPT</name>
<dbReference type="SUPFAM" id="SSF53335">
    <property type="entry name" value="S-adenosyl-L-methionine-dependent methyltransferases"/>
    <property type="match status" value="1"/>
</dbReference>
<evidence type="ECO:0000313" key="2">
    <source>
        <dbReference type="Proteomes" id="UP000297567"/>
    </source>
</evidence>